<dbReference type="PANTHER" id="PTHR10120">
    <property type="entry name" value="CAAX PRENYL PROTEASE 1"/>
    <property type="match status" value="1"/>
</dbReference>
<keyword evidence="4 14" id="KW-0479">Metal-binding</keyword>
<feature type="transmembrane region" description="Helical" evidence="15">
    <location>
        <begin position="100"/>
        <end position="120"/>
    </location>
</feature>
<evidence type="ECO:0000259" key="16">
    <source>
        <dbReference type="Pfam" id="PF01435"/>
    </source>
</evidence>
<evidence type="ECO:0000256" key="10">
    <source>
        <dbReference type="ARBA" id="ARBA00023136"/>
    </source>
</evidence>
<dbReference type="InterPro" id="IPR027057">
    <property type="entry name" value="CAXX_Prtase_1"/>
</dbReference>
<feature type="transmembrane region" description="Helical" evidence="15">
    <location>
        <begin position="204"/>
        <end position="226"/>
    </location>
</feature>
<evidence type="ECO:0000256" key="11">
    <source>
        <dbReference type="ARBA" id="ARBA00044456"/>
    </source>
</evidence>
<name>A0A9P6MK49_9FUNG</name>
<feature type="active site" evidence="13">
    <location>
        <position position="307"/>
    </location>
</feature>
<dbReference type="GO" id="GO:0005789">
    <property type="term" value="C:endoplasmic reticulum membrane"/>
    <property type="evidence" value="ECO:0007669"/>
    <property type="project" value="UniProtKB-SubCell"/>
</dbReference>
<evidence type="ECO:0000313" key="18">
    <source>
        <dbReference type="EMBL" id="KAG0005118.1"/>
    </source>
</evidence>
<dbReference type="Proteomes" id="UP000749646">
    <property type="component" value="Unassembled WGS sequence"/>
</dbReference>
<evidence type="ECO:0000256" key="12">
    <source>
        <dbReference type="ARBA" id="ARBA00060927"/>
    </source>
</evidence>
<accession>A0A9P6MK49</accession>
<evidence type="ECO:0000256" key="15">
    <source>
        <dbReference type="RuleBase" id="RU366005"/>
    </source>
</evidence>
<feature type="domain" description="CAAX prenyl protease 1 N-terminal" evidence="17">
    <location>
        <begin position="49"/>
        <end position="233"/>
    </location>
</feature>
<feature type="domain" description="Peptidase M48" evidence="16">
    <location>
        <begin position="236"/>
        <end position="441"/>
    </location>
</feature>
<evidence type="ECO:0000256" key="4">
    <source>
        <dbReference type="ARBA" id="ARBA00022723"/>
    </source>
</evidence>
<feature type="transmembrane region" description="Helical" evidence="15">
    <location>
        <begin position="132"/>
        <end position="157"/>
    </location>
</feature>
<gene>
    <name evidence="18" type="ORF">BGZ65_011955</name>
</gene>
<feature type="binding site" evidence="14">
    <location>
        <position position="385"/>
    </location>
    <ligand>
        <name>Zn(2+)</name>
        <dbReference type="ChEBI" id="CHEBI:29105"/>
        <note>catalytic</note>
    </ligand>
</feature>
<evidence type="ECO:0000259" key="17">
    <source>
        <dbReference type="Pfam" id="PF16491"/>
    </source>
</evidence>
<feature type="binding site" evidence="14">
    <location>
        <position position="310"/>
    </location>
    <ligand>
        <name>Zn(2+)</name>
        <dbReference type="ChEBI" id="CHEBI:29105"/>
        <note>catalytic</note>
    </ligand>
</feature>
<keyword evidence="2 15" id="KW-0645">Protease</keyword>
<comment type="similarity">
    <text evidence="12 15">Belongs to the peptidase M48A family.</text>
</comment>
<evidence type="ECO:0000256" key="7">
    <source>
        <dbReference type="ARBA" id="ARBA00022833"/>
    </source>
</evidence>
<dbReference type="Pfam" id="PF16491">
    <property type="entry name" value="Peptidase_M48_N"/>
    <property type="match status" value="1"/>
</dbReference>
<dbReference type="Gene3D" id="3.30.2010.10">
    <property type="entry name" value="Metalloproteases ('zincins'), catalytic domain"/>
    <property type="match status" value="1"/>
</dbReference>
<evidence type="ECO:0000256" key="5">
    <source>
        <dbReference type="ARBA" id="ARBA00022801"/>
    </source>
</evidence>
<dbReference type="CDD" id="cd07343">
    <property type="entry name" value="M48A_Zmpste24p_like"/>
    <property type="match status" value="1"/>
</dbReference>
<keyword evidence="7 14" id="KW-0862">Zinc</keyword>
<proteinExistence type="inferred from homology"/>
<dbReference type="OrthoDB" id="360839at2759"/>
<keyword evidence="10 15" id="KW-0472">Membrane</keyword>
<dbReference type="FunFam" id="3.30.2010.10:FF:000002">
    <property type="entry name" value="CAAX prenyl protease"/>
    <property type="match status" value="1"/>
</dbReference>
<reference evidence="18" key="1">
    <citation type="journal article" date="2020" name="Fungal Divers.">
        <title>Resolving the Mortierellaceae phylogeny through synthesis of multi-gene phylogenetics and phylogenomics.</title>
        <authorList>
            <person name="Vandepol N."/>
            <person name="Liber J."/>
            <person name="Desiro A."/>
            <person name="Na H."/>
            <person name="Kennedy M."/>
            <person name="Barry K."/>
            <person name="Grigoriev I.V."/>
            <person name="Miller A.N."/>
            <person name="O'Donnell K."/>
            <person name="Stajich J.E."/>
            <person name="Bonito G."/>
        </authorList>
    </citation>
    <scope>NUCLEOTIDE SEQUENCE</scope>
    <source>
        <strain evidence="18">MES-2147</strain>
    </source>
</reference>
<dbReference type="AlphaFoldDB" id="A0A9P6MK49"/>
<dbReference type="EMBL" id="JAAAHW010000211">
    <property type="protein sequence ID" value="KAG0005118.1"/>
    <property type="molecule type" value="Genomic_DNA"/>
</dbReference>
<keyword evidence="6 15" id="KW-0256">Endoplasmic reticulum</keyword>
<feature type="transmembrane region" description="Helical" evidence="15">
    <location>
        <begin position="178"/>
        <end position="198"/>
    </location>
</feature>
<comment type="function">
    <text evidence="15">Proteolytically removes the C-terminal three residues of farnesylated proteins.</text>
</comment>
<dbReference type="GO" id="GO:0004222">
    <property type="term" value="F:metalloendopeptidase activity"/>
    <property type="evidence" value="ECO:0007669"/>
    <property type="project" value="UniProtKB-UniRule"/>
</dbReference>
<evidence type="ECO:0000256" key="1">
    <source>
        <dbReference type="ARBA" id="ARBA00004477"/>
    </source>
</evidence>
<evidence type="ECO:0000256" key="3">
    <source>
        <dbReference type="ARBA" id="ARBA00022692"/>
    </source>
</evidence>
<feature type="transmembrane region" description="Helical" evidence="15">
    <location>
        <begin position="344"/>
        <end position="366"/>
    </location>
</feature>
<evidence type="ECO:0000313" key="19">
    <source>
        <dbReference type="Proteomes" id="UP000749646"/>
    </source>
</evidence>
<evidence type="ECO:0000256" key="2">
    <source>
        <dbReference type="ARBA" id="ARBA00022670"/>
    </source>
</evidence>
<evidence type="ECO:0000256" key="9">
    <source>
        <dbReference type="ARBA" id="ARBA00023049"/>
    </source>
</evidence>
<sequence>MATSFYDGFHHSLASLLEKSKASTFPYKECVLGFMYIVFLWEEYLRYRHYRNLRSRVRPKTLLAYVSEEEFLKAQAYGLDKTRFGFVESVFNQIQSTLSIVLDFLPWLWSLSGTVLFKVTGYGSEYEISHSIVFFALLMIISTIVAMPFSLYFAFVIEERHGFNKQTLRLYFSDLIKGHLVAGAIGMPFLAGFLKIIKIGGENFYFYVWLFMVAFQLVMVSVYPTFIQPLFNKFEPLPEGELRSMIEALASRIHFPLTKLFVIDGSKRSGHSNAYFYGFFKNKRIVLFDTLLEHSDNEEICAVLAHELGHWACNHTLKMLAFGQVQLFAIFYLFSQFINNKDMYMSFGFTDAMPTLIGFLLFNYLYSPVESVIGFITNMISRRYEFQADAFARNLGYAASLASGLIKLQLKNLGTMNPDWLHSMYHRSHPELVERLNAVNYTGTDLKSKKAE</sequence>
<dbReference type="InterPro" id="IPR032456">
    <property type="entry name" value="Peptidase_M48_N"/>
</dbReference>
<dbReference type="InterPro" id="IPR001915">
    <property type="entry name" value="Peptidase_M48"/>
</dbReference>
<keyword evidence="5 15" id="KW-0378">Hydrolase</keyword>
<keyword evidence="19" id="KW-1185">Reference proteome</keyword>
<feature type="active site" description="Proton donor" evidence="13">
    <location>
        <position position="389"/>
    </location>
</feature>
<dbReference type="GO" id="GO:0046872">
    <property type="term" value="F:metal ion binding"/>
    <property type="evidence" value="ECO:0007669"/>
    <property type="project" value="UniProtKB-UniRule"/>
</dbReference>
<comment type="catalytic activity">
    <reaction evidence="11 15">
        <text>Hydrolyzes the peptide bond -P2-(S-farnesyl or geranylgeranyl)C-P1'-P2'-P3'-COOH where P1' and P2' are amino acids with aliphatic side chains and P3' is any C-terminal residue.</text>
        <dbReference type="EC" id="3.4.24.84"/>
    </reaction>
</comment>
<comment type="caution">
    <text evidence="18">The sequence shown here is derived from an EMBL/GenBank/DDBJ whole genome shotgun (WGS) entry which is preliminary data.</text>
</comment>
<keyword evidence="3 15" id="KW-0812">Transmembrane</keyword>
<comment type="cofactor">
    <cofactor evidence="14 15">
        <name>Zn(2+)</name>
        <dbReference type="ChEBI" id="CHEBI:29105"/>
    </cofactor>
    <text evidence="14 15">Binds 1 zinc ion per subunit.</text>
</comment>
<organism evidence="18 19">
    <name type="scientific">Modicella reniformis</name>
    <dbReference type="NCBI Taxonomy" id="1440133"/>
    <lineage>
        <taxon>Eukaryota</taxon>
        <taxon>Fungi</taxon>
        <taxon>Fungi incertae sedis</taxon>
        <taxon>Mucoromycota</taxon>
        <taxon>Mortierellomycotina</taxon>
        <taxon>Mortierellomycetes</taxon>
        <taxon>Mortierellales</taxon>
        <taxon>Mortierellaceae</taxon>
        <taxon>Modicella</taxon>
    </lineage>
</organism>
<evidence type="ECO:0000256" key="14">
    <source>
        <dbReference type="PIRSR" id="PIRSR627057-2"/>
    </source>
</evidence>
<evidence type="ECO:0000256" key="8">
    <source>
        <dbReference type="ARBA" id="ARBA00022989"/>
    </source>
</evidence>
<feature type="binding site" evidence="14">
    <location>
        <position position="306"/>
    </location>
    <ligand>
        <name>Zn(2+)</name>
        <dbReference type="ChEBI" id="CHEBI:29105"/>
        <note>catalytic</note>
    </ligand>
</feature>
<protein>
    <recommendedName>
        <fullName evidence="15">CAAX prenyl protease</fullName>
        <ecNumber evidence="15">3.4.24.84</ecNumber>
    </recommendedName>
</protein>
<keyword evidence="8 15" id="KW-1133">Transmembrane helix</keyword>
<keyword evidence="9 15" id="KW-0482">Metalloprotease</keyword>
<dbReference type="GO" id="GO:0071586">
    <property type="term" value="P:CAAX-box protein processing"/>
    <property type="evidence" value="ECO:0007669"/>
    <property type="project" value="UniProtKB-UniRule"/>
</dbReference>
<feature type="transmembrane region" description="Helical" evidence="15">
    <location>
        <begin position="25"/>
        <end position="45"/>
    </location>
</feature>
<comment type="subcellular location">
    <subcellularLocation>
        <location evidence="1 15">Endoplasmic reticulum membrane</location>
        <topology evidence="1 15">Multi-pass membrane protein</topology>
    </subcellularLocation>
</comment>
<evidence type="ECO:0000256" key="13">
    <source>
        <dbReference type="PIRSR" id="PIRSR627057-1"/>
    </source>
</evidence>
<feature type="transmembrane region" description="Helical" evidence="15">
    <location>
        <begin position="319"/>
        <end position="338"/>
    </location>
</feature>
<dbReference type="Pfam" id="PF01435">
    <property type="entry name" value="Peptidase_M48"/>
    <property type="match status" value="1"/>
</dbReference>
<evidence type="ECO:0000256" key="6">
    <source>
        <dbReference type="ARBA" id="ARBA00022824"/>
    </source>
</evidence>
<dbReference type="EC" id="3.4.24.84" evidence="15"/>